<reference evidence="6" key="1">
    <citation type="journal article" date="2020" name="Int. J. Syst. Evol. Microbiol.">
        <title>Alteromonas alba sp. nov., a marine bacterium isolated from the seawater of the West Pacific Ocean.</title>
        <authorList>
            <person name="Sun C."/>
            <person name="Wu Y.-H."/>
            <person name="Xamxidin M."/>
            <person name="Cheng H."/>
            <person name="Xu X.-W."/>
        </authorList>
    </citation>
    <scope>NUCLEOTIDE SEQUENCE [LARGE SCALE GENOMIC DNA]</scope>
    <source>
        <strain evidence="6">190</strain>
    </source>
</reference>
<dbReference type="Pfam" id="PF00356">
    <property type="entry name" value="LacI"/>
    <property type="match status" value="1"/>
</dbReference>
<sequence length="331" mass="36402">MTNRASLQDIADQLGITKMTVSRYFRSPEKVAPATREKIAQAVKHSGYIHNRAPALMSRALSRTIGVVIPSLSNQVFSALVDGIETITNAESFDILLAHSGYDPKVEERKIEMLLSYQVDGMILCETEHTDRTRTMLKQAGIPVVECMELPEAPIDMVVGLDHKAAAFNAVTRMIASNKQHIVYLAARLDRRTMLRQQGYEQAMWEAGLTPQTVATPFQSSFSQGMKLLQQALDTFDRVDGIFCTNDDLAVGAMQFCKNEGIRVPDDLAVMGYNGLDIGLTMQPKLTSVVTPRQAIGIKSARLLIDVINGKAPSDKLFDLGFSYTAGESLS</sequence>
<dbReference type="OrthoDB" id="5681588at2"/>
<evidence type="ECO:0000256" key="2">
    <source>
        <dbReference type="ARBA" id="ARBA00023125"/>
    </source>
</evidence>
<organism evidence="5 6">
    <name type="scientific">Alteromonas alba</name>
    <dbReference type="NCBI Taxonomy" id="2079529"/>
    <lineage>
        <taxon>Bacteria</taxon>
        <taxon>Pseudomonadati</taxon>
        <taxon>Pseudomonadota</taxon>
        <taxon>Gammaproteobacteria</taxon>
        <taxon>Alteromonadales</taxon>
        <taxon>Alteromonadaceae</taxon>
        <taxon>Alteromonas/Salinimonas group</taxon>
        <taxon>Alteromonas</taxon>
    </lineage>
</organism>
<dbReference type="InterPro" id="IPR001761">
    <property type="entry name" value="Peripla_BP/Lac1_sug-bd_dom"/>
</dbReference>
<evidence type="ECO:0000259" key="4">
    <source>
        <dbReference type="PROSITE" id="PS50932"/>
    </source>
</evidence>
<keyword evidence="2" id="KW-0238">DNA-binding</keyword>
<dbReference type="SUPFAM" id="SSF53822">
    <property type="entry name" value="Periplasmic binding protein-like I"/>
    <property type="match status" value="1"/>
</dbReference>
<dbReference type="InterPro" id="IPR010982">
    <property type="entry name" value="Lambda_DNA-bd_dom_sf"/>
</dbReference>
<keyword evidence="3" id="KW-0804">Transcription</keyword>
<dbReference type="CDD" id="cd01575">
    <property type="entry name" value="PBP1_GntR"/>
    <property type="match status" value="1"/>
</dbReference>
<dbReference type="RefSeq" id="WP_105935819.1">
    <property type="nucleotide sequence ID" value="NZ_PVNP01000192.1"/>
</dbReference>
<evidence type="ECO:0000256" key="1">
    <source>
        <dbReference type="ARBA" id="ARBA00023015"/>
    </source>
</evidence>
<comment type="caution">
    <text evidence="5">The sequence shown here is derived from an EMBL/GenBank/DDBJ whole genome shotgun (WGS) entry which is preliminary data.</text>
</comment>
<dbReference type="SMART" id="SM00354">
    <property type="entry name" value="HTH_LACI"/>
    <property type="match status" value="1"/>
</dbReference>
<dbReference type="Proteomes" id="UP000238949">
    <property type="component" value="Unassembled WGS sequence"/>
</dbReference>
<dbReference type="InterPro" id="IPR000843">
    <property type="entry name" value="HTH_LacI"/>
</dbReference>
<dbReference type="Gene3D" id="1.10.260.40">
    <property type="entry name" value="lambda repressor-like DNA-binding domains"/>
    <property type="match status" value="1"/>
</dbReference>
<proteinExistence type="predicted"/>
<accession>A0A2S9V6X2</accession>
<dbReference type="PANTHER" id="PTHR30146:SF2">
    <property type="entry name" value="HTH-TYPE TRANSCRIPTIONAL REGULATOR GNTR"/>
    <property type="match status" value="1"/>
</dbReference>
<dbReference type="CDD" id="cd01392">
    <property type="entry name" value="HTH_LacI"/>
    <property type="match status" value="1"/>
</dbReference>
<evidence type="ECO:0000313" key="5">
    <source>
        <dbReference type="EMBL" id="PRO72105.1"/>
    </source>
</evidence>
<dbReference type="SUPFAM" id="SSF47413">
    <property type="entry name" value="lambda repressor-like DNA-binding domains"/>
    <property type="match status" value="1"/>
</dbReference>
<dbReference type="GO" id="GO:0000976">
    <property type="term" value="F:transcription cis-regulatory region binding"/>
    <property type="evidence" value="ECO:0007669"/>
    <property type="project" value="TreeGrafter"/>
</dbReference>
<evidence type="ECO:0000313" key="6">
    <source>
        <dbReference type="Proteomes" id="UP000238949"/>
    </source>
</evidence>
<name>A0A2S9V6X2_9ALTE</name>
<dbReference type="InterPro" id="IPR028082">
    <property type="entry name" value="Peripla_BP_I"/>
</dbReference>
<dbReference type="Gene3D" id="3.40.50.2300">
    <property type="match status" value="2"/>
</dbReference>
<dbReference type="EMBL" id="PVNP01000192">
    <property type="protein sequence ID" value="PRO72105.1"/>
    <property type="molecule type" value="Genomic_DNA"/>
</dbReference>
<keyword evidence="1" id="KW-0805">Transcription regulation</keyword>
<dbReference type="Pfam" id="PF00532">
    <property type="entry name" value="Peripla_BP_1"/>
    <property type="match status" value="1"/>
</dbReference>
<dbReference type="PANTHER" id="PTHR30146">
    <property type="entry name" value="LACI-RELATED TRANSCRIPTIONAL REPRESSOR"/>
    <property type="match status" value="1"/>
</dbReference>
<gene>
    <name evidence="5" type="ORF">C6Y40_18150</name>
</gene>
<dbReference type="GO" id="GO:0003700">
    <property type="term" value="F:DNA-binding transcription factor activity"/>
    <property type="evidence" value="ECO:0007669"/>
    <property type="project" value="TreeGrafter"/>
</dbReference>
<protein>
    <submittedName>
        <fullName evidence="5">Transcriptional regulator</fullName>
    </submittedName>
</protein>
<evidence type="ECO:0000256" key="3">
    <source>
        <dbReference type="ARBA" id="ARBA00023163"/>
    </source>
</evidence>
<dbReference type="AlphaFoldDB" id="A0A2S9V6X2"/>
<dbReference type="PROSITE" id="PS50932">
    <property type="entry name" value="HTH_LACI_2"/>
    <property type="match status" value="1"/>
</dbReference>
<keyword evidence="6" id="KW-1185">Reference proteome</keyword>
<feature type="domain" description="HTH lacI-type" evidence="4">
    <location>
        <begin position="5"/>
        <end position="59"/>
    </location>
</feature>